<dbReference type="Pfam" id="PF13392">
    <property type="entry name" value="HNH_3"/>
    <property type="match status" value="1"/>
</dbReference>
<keyword evidence="2" id="KW-0540">Nuclease</keyword>
<dbReference type="CDD" id="cd00085">
    <property type="entry name" value="HNHc"/>
    <property type="match status" value="1"/>
</dbReference>
<dbReference type="GO" id="GO:0004519">
    <property type="term" value="F:endonuclease activity"/>
    <property type="evidence" value="ECO:0007669"/>
    <property type="project" value="UniProtKB-KW"/>
</dbReference>
<keyword evidence="2" id="KW-0378">Hydrolase</keyword>
<protein>
    <submittedName>
        <fullName evidence="2">HNH endonuclease</fullName>
    </submittedName>
</protein>
<evidence type="ECO:0000313" key="3">
    <source>
        <dbReference type="Proteomes" id="UP001597506"/>
    </source>
</evidence>
<evidence type="ECO:0000259" key="1">
    <source>
        <dbReference type="Pfam" id="PF13392"/>
    </source>
</evidence>
<gene>
    <name evidence="2" type="ORF">ACFSUL_10620</name>
</gene>
<dbReference type="InterPro" id="IPR003615">
    <property type="entry name" value="HNH_nuc"/>
</dbReference>
<keyword evidence="3" id="KW-1185">Reference proteome</keyword>
<organism evidence="2 3">
    <name type="scientific">Bacillus seohaeanensis</name>
    <dbReference type="NCBI Taxonomy" id="284580"/>
    <lineage>
        <taxon>Bacteria</taxon>
        <taxon>Bacillati</taxon>
        <taxon>Bacillota</taxon>
        <taxon>Bacilli</taxon>
        <taxon>Bacillales</taxon>
        <taxon>Bacillaceae</taxon>
        <taxon>Bacillus</taxon>
    </lineage>
</organism>
<feature type="domain" description="HNH nuclease" evidence="1">
    <location>
        <begin position="99"/>
        <end position="127"/>
    </location>
</feature>
<dbReference type="InterPro" id="IPR044925">
    <property type="entry name" value="His-Me_finger_sf"/>
</dbReference>
<proteinExistence type="predicted"/>
<accession>A0ABW5RSY9</accession>
<name>A0ABW5RSY9_9BACI</name>
<sequence>MSYGDNAITKELPKIEEVKDLLPLKGYSQYLVSPSLGKVYNKMSGKWLLSNNPKGVGDKGYLLTKLKHDDGKSVPLYEHECVYASMWGDEPKSWRKYGEKLEIDHIDGNVKNNCIENLILGTSSDNKKNRSYDVEKNYLTLENAQIVREEFSIWEGSKLAFYEAMSKRFHVTMRTIQNCVLGVTYRVDADEG</sequence>
<dbReference type="Gene3D" id="3.90.75.20">
    <property type="match status" value="1"/>
</dbReference>
<reference evidence="3" key="1">
    <citation type="journal article" date="2019" name="Int. J. Syst. Evol. Microbiol.">
        <title>The Global Catalogue of Microorganisms (GCM) 10K type strain sequencing project: providing services to taxonomists for standard genome sequencing and annotation.</title>
        <authorList>
            <consortium name="The Broad Institute Genomics Platform"/>
            <consortium name="The Broad Institute Genome Sequencing Center for Infectious Disease"/>
            <person name="Wu L."/>
            <person name="Ma J."/>
        </authorList>
    </citation>
    <scope>NUCLEOTIDE SEQUENCE [LARGE SCALE GENOMIC DNA]</scope>
    <source>
        <strain evidence="3">KCTC 3913</strain>
    </source>
</reference>
<dbReference type="Proteomes" id="UP001597506">
    <property type="component" value="Unassembled WGS sequence"/>
</dbReference>
<evidence type="ECO:0000313" key="2">
    <source>
        <dbReference type="EMBL" id="MFD2681196.1"/>
    </source>
</evidence>
<dbReference type="SUPFAM" id="SSF54060">
    <property type="entry name" value="His-Me finger endonucleases"/>
    <property type="match status" value="1"/>
</dbReference>
<dbReference type="RefSeq" id="WP_377935192.1">
    <property type="nucleotide sequence ID" value="NZ_JBHUMF010000026.1"/>
</dbReference>
<dbReference type="EMBL" id="JBHUMF010000026">
    <property type="protein sequence ID" value="MFD2681196.1"/>
    <property type="molecule type" value="Genomic_DNA"/>
</dbReference>
<keyword evidence="2" id="KW-0255">Endonuclease</keyword>
<comment type="caution">
    <text evidence="2">The sequence shown here is derived from an EMBL/GenBank/DDBJ whole genome shotgun (WGS) entry which is preliminary data.</text>
</comment>